<feature type="compositionally biased region" description="Polar residues" evidence="1">
    <location>
        <begin position="36"/>
        <end position="45"/>
    </location>
</feature>
<evidence type="ECO:0000313" key="2">
    <source>
        <dbReference type="EMBL" id="GHJ86301.1"/>
    </source>
</evidence>
<proteinExistence type="predicted"/>
<protein>
    <submittedName>
        <fullName evidence="2">Uncharacterized protein</fullName>
    </submittedName>
</protein>
<sequence length="95" mass="10048">MRIYRLSPSSLETFNEEPNGSNMRSSCHAGMGSSIPGDSSNHASTVCGTGMLAESLCQREPSMSALPATAAETHVGSPTCDTQKTIAHLRAHTRK</sequence>
<reference evidence="2" key="1">
    <citation type="submission" date="2020-07" db="EMBL/GenBank/DDBJ databases">
        <title>Draft Genome Sequence of a Deep-Sea Yeast, Naganishia (Cryptococcus) liquefaciens strain N6.</title>
        <authorList>
            <person name="Han Y.W."/>
            <person name="Kajitani R."/>
            <person name="Morimoto H."/>
            <person name="Parhat M."/>
            <person name="Tsubouchi H."/>
            <person name="Bakenova O."/>
            <person name="Ogata M."/>
            <person name="Argunhan B."/>
            <person name="Aoki R."/>
            <person name="Kajiwara S."/>
            <person name="Itoh T."/>
            <person name="Iwasaki H."/>
        </authorList>
    </citation>
    <scope>NUCLEOTIDE SEQUENCE</scope>
    <source>
        <strain evidence="2">N6</strain>
    </source>
</reference>
<organism evidence="2 3">
    <name type="scientific">Naganishia liquefaciens</name>
    <dbReference type="NCBI Taxonomy" id="104408"/>
    <lineage>
        <taxon>Eukaryota</taxon>
        <taxon>Fungi</taxon>
        <taxon>Dikarya</taxon>
        <taxon>Basidiomycota</taxon>
        <taxon>Agaricomycotina</taxon>
        <taxon>Tremellomycetes</taxon>
        <taxon>Filobasidiales</taxon>
        <taxon>Filobasidiaceae</taxon>
        <taxon>Naganishia</taxon>
    </lineage>
</organism>
<name>A0A8H3TSR7_9TREE</name>
<keyword evidence="3" id="KW-1185">Reference proteome</keyword>
<dbReference type="EMBL" id="BLZA01000017">
    <property type="protein sequence ID" value="GHJ86301.1"/>
    <property type="molecule type" value="Genomic_DNA"/>
</dbReference>
<evidence type="ECO:0000313" key="3">
    <source>
        <dbReference type="Proteomes" id="UP000620104"/>
    </source>
</evidence>
<dbReference type="Proteomes" id="UP000620104">
    <property type="component" value="Unassembled WGS sequence"/>
</dbReference>
<feature type="region of interest" description="Disordered" evidence="1">
    <location>
        <begin position="1"/>
        <end position="45"/>
    </location>
</feature>
<accession>A0A8H3TSR7</accession>
<feature type="compositionally biased region" description="Polar residues" evidence="1">
    <location>
        <begin position="7"/>
        <end position="25"/>
    </location>
</feature>
<comment type="caution">
    <text evidence="2">The sequence shown here is derived from an EMBL/GenBank/DDBJ whole genome shotgun (WGS) entry which is preliminary data.</text>
</comment>
<gene>
    <name evidence="2" type="ORF">NliqN6_2703</name>
</gene>
<evidence type="ECO:0000256" key="1">
    <source>
        <dbReference type="SAM" id="MobiDB-lite"/>
    </source>
</evidence>
<dbReference type="AlphaFoldDB" id="A0A8H3TSR7"/>